<keyword evidence="8" id="KW-1185">Reference proteome</keyword>
<feature type="transmembrane region" description="Helical" evidence="5">
    <location>
        <begin position="182"/>
        <end position="215"/>
    </location>
</feature>
<gene>
    <name evidence="7" type="ORF">RFI_05792</name>
</gene>
<feature type="non-terminal residue" evidence="7">
    <location>
        <position position="388"/>
    </location>
</feature>
<reference evidence="7 8" key="1">
    <citation type="journal article" date="2013" name="Curr. Biol.">
        <title>The Genome of the Foraminiferan Reticulomyxa filosa.</title>
        <authorList>
            <person name="Glockner G."/>
            <person name="Hulsmann N."/>
            <person name="Schleicher M."/>
            <person name="Noegel A.A."/>
            <person name="Eichinger L."/>
            <person name="Gallinger C."/>
            <person name="Pawlowski J."/>
            <person name="Sierra R."/>
            <person name="Euteneuer U."/>
            <person name="Pillet L."/>
            <person name="Moustafa A."/>
            <person name="Platzer M."/>
            <person name="Groth M."/>
            <person name="Szafranski K."/>
            <person name="Schliwa M."/>
        </authorList>
    </citation>
    <scope>NUCLEOTIDE SEQUENCE [LARGE SCALE GENOMIC DNA]</scope>
</reference>
<dbReference type="PROSITE" id="PS50259">
    <property type="entry name" value="G_PROTEIN_RECEP_F3_4"/>
    <property type="match status" value="1"/>
</dbReference>
<accession>X6NZL8</accession>
<evidence type="ECO:0000256" key="2">
    <source>
        <dbReference type="ARBA" id="ARBA00022692"/>
    </source>
</evidence>
<feature type="transmembrane region" description="Helical" evidence="5">
    <location>
        <begin position="153"/>
        <end position="176"/>
    </location>
</feature>
<dbReference type="GO" id="GO:0016020">
    <property type="term" value="C:membrane"/>
    <property type="evidence" value="ECO:0007669"/>
    <property type="project" value="UniProtKB-SubCell"/>
</dbReference>
<comment type="subcellular location">
    <subcellularLocation>
        <location evidence="1">Membrane</location>
        <topology evidence="1">Multi-pass membrane protein</topology>
    </subcellularLocation>
</comment>
<organism evidence="7 8">
    <name type="scientific">Reticulomyxa filosa</name>
    <dbReference type="NCBI Taxonomy" id="46433"/>
    <lineage>
        <taxon>Eukaryota</taxon>
        <taxon>Sar</taxon>
        <taxon>Rhizaria</taxon>
        <taxon>Retaria</taxon>
        <taxon>Foraminifera</taxon>
        <taxon>Monothalamids</taxon>
        <taxon>Reticulomyxidae</taxon>
        <taxon>Reticulomyxa</taxon>
    </lineage>
</organism>
<evidence type="ECO:0000256" key="3">
    <source>
        <dbReference type="ARBA" id="ARBA00022989"/>
    </source>
</evidence>
<evidence type="ECO:0000256" key="5">
    <source>
        <dbReference type="SAM" id="Phobius"/>
    </source>
</evidence>
<dbReference type="EMBL" id="ASPP01005003">
    <property type="protein sequence ID" value="ETO31328.1"/>
    <property type="molecule type" value="Genomic_DNA"/>
</dbReference>
<protein>
    <submittedName>
        <fullName evidence="7">Metabotropic glutamate receptor 2 3 (Mglur group 2)</fullName>
    </submittedName>
</protein>
<feature type="transmembrane region" description="Helical" evidence="5">
    <location>
        <begin position="349"/>
        <end position="368"/>
    </location>
</feature>
<feature type="non-terminal residue" evidence="7">
    <location>
        <position position="1"/>
    </location>
</feature>
<evidence type="ECO:0000256" key="1">
    <source>
        <dbReference type="ARBA" id="ARBA00004141"/>
    </source>
</evidence>
<evidence type="ECO:0000313" key="8">
    <source>
        <dbReference type="Proteomes" id="UP000023152"/>
    </source>
</evidence>
<proteinExistence type="predicted"/>
<dbReference type="AlphaFoldDB" id="X6NZL8"/>
<keyword evidence="2 5" id="KW-0812">Transmembrane</keyword>
<dbReference type="OMA" id="CIATEAM"/>
<feature type="transmembrane region" description="Helical" evidence="5">
    <location>
        <begin position="236"/>
        <end position="258"/>
    </location>
</feature>
<dbReference type="Pfam" id="PF00003">
    <property type="entry name" value="7tm_3"/>
    <property type="match status" value="1"/>
</dbReference>
<dbReference type="InterPro" id="IPR017978">
    <property type="entry name" value="GPCR_3_C"/>
</dbReference>
<feature type="transmembrane region" description="Helical" evidence="5">
    <location>
        <begin position="317"/>
        <end position="337"/>
    </location>
</feature>
<name>X6NZL8_RETFI</name>
<dbReference type="GO" id="GO:0004930">
    <property type="term" value="F:G protein-coupled receptor activity"/>
    <property type="evidence" value="ECO:0007669"/>
    <property type="project" value="InterPro"/>
</dbReference>
<feature type="transmembrane region" description="Helical" evidence="5">
    <location>
        <begin position="117"/>
        <end position="141"/>
    </location>
</feature>
<evidence type="ECO:0000259" key="6">
    <source>
        <dbReference type="PROSITE" id="PS50259"/>
    </source>
</evidence>
<feature type="domain" description="G-protein coupled receptors family 3 profile" evidence="6">
    <location>
        <begin position="301"/>
        <end position="373"/>
    </location>
</feature>
<keyword evidence="4 5" id="KW-0472">Membrane</keyword>
<keyword evidence="7" id="KW-0675">Receptor</keyword>
<keyword evidence="3 5" id="KW-1133">Transmembrane helix</keyword>
<evidence type="ECO:0000256" key="4">
    <source>
        <dbReference type="ARBA" id="ARBA00023136"/>
    </source>
</evidence>
<dbReference type="OrthoDB" id="425344at2759"/>
<comment type="caution">
    <text evidence="7">The sequence shown here is derived from an EMBL/GenBank/DDBJ whole genome shotgun (WGS) entry which is preliminary data.</text>
</comment>
<evidence type="ECO:0000313" key="7">
    <source>
        <dbReference type="EMBL" id="ETO31328.1"/>
    </source>
</evidence>
<feature type="transmembrane region" description="Helical" evidence="5">
    <location>
        <begin position="278"/>
        <end position="305"/>
    </location>
</feature>
<sequence>CTFNVPKEVSSITNLAPRCGLYDDFDTLLTLFEQSMFAKLNFSNDKNVTLHISGTTNPTFENGFADFAFTLTPSIRWKYSDFKTQVMMSITTNANSSFIASYNFSYHNTVWTVPNGVLAGSILLGCVVMVTAIAFGVLTWYYSDQPVMRGATVPFLAVILCGSVIMGIFVSSLLLLHNYSIALLKLGFCILHLLFVTDSFFFFVKKLYVCIYLFFSLPFQIAKKKLQIVDLSTGKLAVYFLLIPIACLFVYLIPWTFAVDWSPHVVINSNGVVYKTCHYHSAFTSISLVCAAVFLAWIVQLAIGVRNVPKNFNESQWLGASVYTIAVVFLFVLPLAFIDGVSFVTQRMFVAVGCCIATEAMLLFLFGVKFYQIWSGKTTTSEFDRPPA</sequence>
<dbReference type="Proteomes" id="UP000023152">
    <property type="component" value="Unassembled WGS sequence"/>
</dbReference>